<protein>
    <submittedName>
        <fullName evidence="6">Sensor histidine kinase</fullName>
    </submittedName>
</protein>
<feature type="domain" description="HAMP" evidence="5">
    <location>
        <begin position="313"/>
        <end position="365"/>
    </location>
</feature>
<reference evidence="6" key="1">
    <citation type="submission" date="2020-10" db="EMBL/GenBank/DDBJ databases">
        <authorList>
            <person name="Gilroy R."/>
        </authorList>
    </citation>
    <scope>NUCLEOTIDE SEQUENCE</scope>
    <source>
        <strain evidence="6">11167</strain>
    </source>
</reference>
<comment type="caution">
    <text evidence="6">The sequence shown here is derived from an EMBL/GenBank/DDBJ whole genome shotgun (WGS) entry which is preliminary data.</text>
</comment>
<keyword evidence="4" id="KW-1133">Transmembrane helix</keyword>
<sequence length="574" mass="65319">MAKQRKLLNRLTKYFVLSTALPILSIIILSTGLLERYYSRQLLTLMSSYVDSTAENISMYIGNLEQVILLPYFDDEVISLLSQYSRQDDVSFVDQTIFENAFGNLISSIRYISNNFYSTLIVHNDDVIYSSSNFTQSKPLDDHDWRTEDWYQEALEANGNIVYVPPHVTDYYAPSDDKTKISLVCTIRNLVTRTAYAVIKIDILPSSFASFFENLDFDVPFSAYISDTEDNLIFATSSDGFMKNGKGQLGIEGFNEKLVNHIQHDIKDTPYTLHILLDKTTMMKRTAAVYAMGIGLYLIAFMTALLLNRRLTKRISEPITAMRQVLAEVEKGNFNVSYESHKGWELEELGSSLNHAIGDLRDLIEKHYIAKLAEEKAENKALLSQLQPHFLFNTLNTLIALIYEGKYKELENGLYSLSDLLRYVLRKDNLVPLSDEMNFIKAYLLLQKDRFGDRLDYQVSIDSDMQPMLVPRLLVQPFVENAVIHGMEPGKRKCSILIKAEEKDGRIVMTIRDDGRGFDMEKTDLMASIGISNSLERIRILDPEASVDITSSPGNGCQVVIDMKEVLSNENPDC</sequence>
<keyword evidence="4" id="KW-0812">Transmembrane</keyword>
<feature type="transmembrane region" description="Helical" evidence="4">
    <location>
        <begin position="12"/>
        <end position="34"/>
    </location>
</feature>
<dbReference type="Proteomes" id="UP000823633">
    <property type="component" value="Unassembled WGS sequence"/>
</dbReference>
<keyword evidence="2" id="KW-0597">Phosphoprotein</keyword>
<proteinExistence type="predicted"/>
<gene>
    <name evidence="6" type="ORF">IAC42_00470</name>
</gene>
<dbReference type="SMART" id="SM00304">
    <property type="entry name" value="HAMP"/>
    <property type="match status" value="1"/>
</dbReference>
<evidence type="ECO:0000256" key="2">
    <source>
        <dbReference type="ARBA" id="ARBA00022553"/>
    </source>
</evidence>
<dbReference type="SUPFAM" id="SSF158472">
    <property type="entry name" value="HAMP domain-like"/>
    <property type="match status" value="1"/>
</dbReference>
<comment type="subcellular location">
    <subcellularLocation>
        <location evidence="1">Membrane</location>
    </subcellularLocation>
</comment>
<evidence type="ECO:0000259" key="5">
    <source>
        <dbReference type="PROSITE" id="PS50885"/>
    </source>
</evidence>
<keyword evidence="6" id="KW-0418">Kinase</keyword>
<keyword evidence="4" id="KW-0472">Membrane</keyword>
<dbReference type="InterPro" id="IPR036890">
    <property type="entry name" value="HATPase_C_sf"/>
</dbReference>
<feature type="transmembrane region" description="Helical" evidence="4">
    <location>
        <begin position="287"/>
        <end position="307"/>
    </location>
</feature>
<dbReference type="EMBL" id="JADIMU010000004">
    <property type="protein sequence ID" value="MBO8442223.1"/>
    <property type="molecule type" value="Genomic_DNA"/>
</dbReference>
<name>A0A9D9E8W1_9SPIR</name>
<dbReference type="Gene3D" id="3.30.450.20">
    <property type="entry name" value="PAS domain"/>
    <property type="match status" value="1"/>
</dbReference>
<accession>A0A9D9E8W1</accession>
<dbReference type="PROSITE" id="PS50885">
    <property type="entry name" value="HAMP"/>
    <property type="match status" value="1"/>
</dbReference>
<dbReference type="InterPro" id="IPR010559">
    <property type="entry name" value="Sig_transdc_His_kin_internal"/>
</dbReference>
<organism evidence="6 7">
    <name type="scientific">Candidatus Aphodenecus pullistercoris</name>
    <dbReference type="NCBI Taxonomy" id="2840669"/>
    <lineage>
        <taxon>Bacteria</taxon>
        <taxon>Pseudomonadati</taxon>
        <taxon>Spirochaetota</taxon>
        <taxon>Spirochaetia</taxon>
        <taxon>Spirochaetales</taxon>
        <taxon>Candidatus Aphodenecus</taxon>
    </lineage>
</organism>
<dbReference type="GO" id="GO:0016020">
    <property type="term" value="C:membrane"/>
    <property type="evidence" value="ECO:0007669"/>
    <property type="project" value="UniProtKB-SubCell"/>
</dbReference>
<dbReference type="InterPro" id="IPR003660">
    <property type="entry name" value="HAMP_dom"/>
</dbReference>
<dbReference type="InterPro" id="IPR050640">
    <property type="entry name" value="Bact_2-comp_sensor_kinase"/>
</dbReference>
<evidence type="ECO:0000256" key="1">
    <source>
        <dbReference type="ARBA" id="ARBA00004370"/>
    </source>
</evidence>
<dbReference type="SUPFAM" id="SSF55874">
    <property type="entry name" value="ATPase domain of HSP90 chaperone/DNA topoisomerase II/histidine kinase"/>
    <property type="match status" value="1"/>
</dbReference>
<evidence type="ECO:0000313" key="7">
    <source>
        <dbReference type="Proteomes" id="UP000823633"/>
    </source>
</evidence>
<dbReference type="GO" id="GO:0000155">
    <property type="term" value="F:phosphorelay sensor kinase activity"/>
    <property type="evidence" value="ECO:0007669"/>
    <property type="project" value="InterPro"/>
</dbReference>
<dbReference type="AlphaFoldDB" id="A0A9D9E8W1"/>
<dbReference type="PANTHER" id="PTHR34220:SF7">
    <property type="entry name" value="SENSOR HISTIDINE KINASE YPDA"/>
    <property type="match status" value="1"/>
</dbReference>
<dbReference type="Gene3D" id="6.10.340.10">
    <property type="match status" value="1"/>
</dbReference>
<evidence type="ECO:0000256" key="4">
    <source>
        <dbReference type="SAM" id="Phobius"/>
    </source>
</evidence>
<dbReference type="Pfam" id="PF06580">
    <property type="entry name" value="His_kinase"/>
    <property type="match status" value="1"/>
</dbReference>
<evidence type="ECO:0000256" key="3">
    <source>
        <dbReference type="ARBA" id="ARBA00022679"/>
    </source>
</evidence>
<dbReference type="Gene3D" id="3.30.565.10">
    <property type="entry name" value="Histidine kinase-like ATPase, C-terminal domain"/>
    <property type="match status" value="1"/>
</dbReference>
<reference evidence="6" key="2">
    <citation type="journal article" date="2021" name="PeerJ">
        <title>Extensive microbial diversity within the chicken gut microbiome revealed by metagenomics and culture.</title>
        <authorList>
            <person name="Gilroy R."/>
            <person name="Ravi A."/>
            <person name="Getino M."/>
            <person name="Pursley I."/>
            <person name="Horton D.L."/>
            <person name="Alikhan N.F."/>
            <person name="Baker D."/>
            <person name="Gharbi K."/>
            <person name="Hall N."/>
            <person name="Watson M."/>
            <person name="Adriaenssens E.M."/>
            <person name="Foster-Nyarko E."/>
            <person name="Jarju S."/>
            <person name="Secka A."/>
            <person name="Antonio M."/>
            <person name="Oren A."/>
            <person name="Chaudhuri R.R."/>
            <person name="La Ragione R."/>
            <person name="Hildebrand F."/>
            <person name="Pallen M.J."/>
        </authorList>
    </citation>
    <scope>NUCLEOTIDE SEQUENCE</scope>
    <source>
        <strain evidence="6">11167</strain>
    </source>
</reference>
<dbReference type="PANTHER" id="PTHR34220">
    <property type="entry name" value="SENSOR HISTIDINE KINASE YPDA"/>
    <property type="match status" value="1"/>
</dbReference>
<evidence type="ECO:0000313" key="6">
    <source>
        <dbReference type="EMBL" id="MBO8442223.1"/>
    </source>
</evidence>
<keyword evidence="3" id="KW-0808">Transferase</keyword>